<proteinExistence type="predicted"/>
<feature type="domain" description="Histidine kinase" evidence="9">
    <location>
        <begin position="156"/>
        <end position="376"/>
    </location>
</feature>
<dbReference type="PANTHER" id="PTHR45453">
    <property type="entry name" value="PHOSPHATE REGULON SENSOR PROTEIN PHOR"/>
    <property type="match status" value="1"/>
</dbReference>
<dbReference type="GO" id="GO:0005886">
    <property type="term" value="C:plasma membrane"/>
    <property type="evidence" value="ECO:0007669"/>
    <property type="project" value="UniProtKB-SubCell"/>
</dbReference>
<evidence type="ECO:0000256" key="7">
    <source>
        <dbReference type="ARBA" id="ARBA00023012"/>
    </source>
</evidence>
<dbReference type="GO" id="GO:0000155">
    <property type="term" value="F:phosphorelay sensor kinase activity"/>
    <property type="evidence" value="ECO:0007669"/>
    <property type="project" value="InterPro"/>
</dbReference>
<comment type="caution">
    <text evidence="10">The sequence shown here is derived from an EMBL/GenBank/DDBJ whole genome shotgun (WGS) entry which is preliminary data.</text>
</comment>
<evidence type="ECO:0000256" key="2">
    <source>
        <dbReference type="ARBA" id="ARBA00004236"/>
    </source>
</evidence>
<dbReference type="Pfam" id="PF00512">
    <property type="entry name" value="HisKA"/>
    <property type="match status" value="1"/>
</dbReference>
<dbReference type="GO" id="GO:0004721">
    <property type="term" value="F:phosphoprotein phosphatase activity"/>
    <property type="evidence" value="ECO:0007669"/>
    <property type="project" value="TreeGrafter"/>
</dbReference>
<evidence type="ECO:0000256" key="4">
    <source>
        <dbReference type="ARBA" id="ARBA00022553"/>
    </source>
</evidence>
<dbReference type="PANTHER" id="PTHR45453:SF1">
    <property type="entry name" value="PHOSPHATE REGULON SENSOR PROTEIN PHOR"/>
    <property type="match status" value="1"/>
</dbReference>
<keyword evidence="4" id="KW-0597">Phosphoprotein</keyword>
<dbReference type="Gene3D" id="3.30.565.10">
    <property type="entry name" value="Histidine kinase-like ATPase, C-terminal domain"/>
    <property type="match status" value="1"/>
</dbReference>
<organism evidence="10 11">
    <name type="scientific">Tessaracoccus antarcticus</name>
    <dbReference type="NCBI Taxonomy" id="2479848"/>
    <lineage>
        <taxon>Bacteria</taxon>
        <taxon>Bacillati</taxon>
        <taxon>Actinomycetota</taxon>
        <taxon>Actinomycetes</taxon>
        <taxon>Propionibacteriales</taxon>
        <taxon>Propionibacteriaceae</taxon>
        <taxon>Tessaracoccus</taxon>
    </lineage>
</organism>
<evidence type="ECO:0000256" key="8">
    <source>
        <dbReference type="ARBA" id="ARBA00039401"/>
    </source>
</evidence>
<name>A0A3M0GDX7_9ACTN</name>
<dbReference type="InterPro" id="IPR050351">
    <property type="entry name" value="BphY/WalK/GraS-like"/>
</dbReference>
<keyword evidence="11" id="KW-1185">Reference proteome</keyword>
<keyword evidence="7" id="KW-0902">Two-component regulatory system</keyword>
<dbReference type="Gene3D" id="1.10.287.130">
    <property type="match status" value="1"/>
</dbReference>
<dbReference type="InterPro" id="IPR036890">
    <property type="entry name" value="HATPase_C_sf"/>
</dbReference>
<dbReference type="EMBL" id="REFW01000001">
    <property type="protein sequence ID" value="RMB62488.1"/>
    <property type="molecule type" value="Genomic_DNA"/>
</dbReference>
<sequence>MPPVFAGLIGAATTLLLVVLVLTIRRTVASRQQLTAPRAGSIASTDMSRVVGALRAGTMLVGSHDEVLTTNQTALAMGLARGTRVGFPELLELVRRARISGEIFRGHIEREREPGSEAVQLTGRVVPLEDGVVLVITEDESATQRVEAVRRDFVANVSHELKTPVGAIGILAEAVEAASDDPEAVSRFASRLQVESARLAELVGQIIELSRLQAADPSLTLDVVDIEDVIDEALGRSREAAHKRSVVLTRTQAQPAQVLGDQWQLTDAVANLVQNAISYSGHQARVSVSVSSVTTGDDEFVDIKVSDNGIGIAPDEQERIFERFYRVDYGRSRESGGTGLGLAIVRHIASSHGGTISVWSRPRQGSTFTLRLPSHTKEGNS</sequence>
<dbReference type="EC" id="2.7.13.3" evidence="3"/>
<evidence type="ECO:0000313" key="11">
    <source>
        <dbReference type="Proteomes" id="UP000275256"/>
    </source>
</evidence>
<evidence type="ECO:0000256" key="5">
    <source>
        <dbReference type="ARBA" id="ARBA00022679"/>
    </source>
</evidence>
<dbReference type="Pfam" id="PF02518">
    <property type="entry name" value="HATPase_c"/>
    <property type="match status" value="1"/>
</dbReference>
<protein>
    <recommendedName>
        <fullName evidence="8">Sensor-like histidine kinase SenX3</fullName>
        <ecNumber evidence="3">2.7.13.3</ecNumber>
    </recommendedName>
</protein>
<dbReference type="SUPFAM" id="SSF55874">
    <property type="entry name" value="ATPase domain of HSP90 chaperone/DNA topoisomerase II/histidine kinase"/>
    <property type="match status" value="1"/>
</dbReference>
<dbReference type="SMART" id="SM00388">
    <property type="entry name" value="HisKA"/>
    <property type="match status" value="1"/>
</dbReference>
<accession>A0A3M0GDX7</accession>
<evidence type="ECO:0000256" key="6">
    <source>
        <dbReference type="ARBA" id="ARBA00022777"/>
    </source>
</evidence>
<dbReference type="GO" id="GO:0016036">
    <property type="term" value="P:cellular response to phosphate starvation"/>
    <property type="evidence" value="ECO:0007669"/>
    <property type="project" value="TreeGrafter"/>
</dbReference>
<evidence type="ECO:0000256" key="3">
    <source>
        <dbReference type="ARBA" id="ARBA00012438"/>
    </source>
</evidence>
<dbReference type="RefSeq" id="WP_121900606.1">
    <property type="nucleotide sequence ID" value="NZ_REFW01000001.1"/>
</dbReference>
<dbReference type="InterPro" id="IPR036097">
    <property type="entry name" value="HisK_dim/P_sf"/>
</dbReference>
<dbReference type="SUPFAM" id="SSF47384">
    <property type="entry name" value="Homodimeric domain of signal transducing histidine kinase"/>
    <property type="match status" value="1"/>
</dbReference>
<dbReference type="AlphaFoldDB" id="A0A3M0GDX7"/>
<dbReference type="InterPro" id="IPR003661">
    <property type="entry name" value="HisK_dim/P_dom"/>
</dbReference>
<dbReference type="CDD" id="cd00082">
    <property type="entry name" value="HisKA"/>
    <property type="match status" value="1"/>
</dbReference>
<reference evidence="10 11" key="1">
    <citation type="submission" date="2018-10" db="EMBL/GenBank/DDBJ databases">
        <title>Tessaracoccus antarcticuss sp. nov., isolated from sediment.</title>
        <authorList>
            <person name="Zhou L.Y."/>
            <person name="Du Z.J."/>
        </authorList>
    </citation>
    <scope>NUCLEOTIDE SEQUENCE [LARGE SCALE GENOMIC DNA]</scope>
    <source>
        <strain evidence="10 11">JDX10</strain>
    </source>
</reference>
<gene>
    <name evidence="10" type="ORF">EAX62_05600</name>
</gene>
<evidence type="ECO:0000313" key="10">
    <source>
        <dbReference type="EMBL" id="RMB62488.1"/>
    </source>
</evidence>
<dbReference type="SMART" id="SM00387">
    <property type="entry name" value="HATPase_c"/>
    <property type="match status" value="1"/>
</dbReference>
<keyword evidence="6 10" id="KW-0418">Kinase</keyword>
<dbReference type="Proteomes" id="UP000275256">
    <property type="component" value="Unassembled WGS sequence"/>
</dbReference>
<comment type="catalytic activity">
    <reaction evidence="1">
        <text>ATP + protein L-histidine = ADP + protein N-phospho-L-histidine.</text>
        <dbReference type="EC" id="2.7.13.3"/>
    </reaction>
</comment>
<evidence type="ECO:0000259" key="9">
    <source>
        <dbReference type="PROSITE" id="PS50109"/>
    </source>
</evidence>
<dbReference type="InterPro" id="IPR004358">
    <property type="entry name" value="Sig_transdc_His_kin-like_C"/>
</dbReference>
<dbReference type="InterPro" id="IPR005467">
    <property type="entry name" value="His_kinase_dom"/>
</dbReference>
<dbReference type="OrthoDB" id="9813151at2"/>
<dbReference type="PROSITE" id="PS50109">
    <property type="entry name" value="HIS_KIN"/>
    <property type="match status" value="1"/>
</dbReference>
<dbReference type="CDD" id="cd00075">
    <property type="entry name" value="HATPase"/>
    <property type="match status" value="1"/>
</dbReference>
<comment type="subcellular location">
    <subcellularLocation>
        <location evidence="2">Cell membrane</location>
    </subcellularLocation>
</comment>
<keyword evidence="5" id="KW-0808">Transferase</keyword>
<evidence type="ECO:0000256" key="1">
    <source>
        <dbReference type="ARBA" id="ARBA00000085"/>
    </source>
</evidence>
<dbReference type="FunFam" id="3.30.565.10:FF:000006">
    <property type="entry name" value="Sensor histidine kinase WalK"/>
    <property type="match status" value="1"/>
</dbReference>
<dbReference type="PRINTS" id="PR00344">
    <property type="entry name" value="BCTRLSENSOR"/>
</dbReference>
<dbReference type="InterPro" id="IPR003594">
    <property type="entry name" value="HATPase_dom"/>
</dbReference>